<dbReference type="Proteomes" id="UP000566819">
    <property type="component" value="Unassembled WGS sequence"/>
</dbReference>
<organism evidence="2 3">
    <name type="scientific">Cudoniella acicularis</name>
    <dbReference type="NCBI Taxonomy" id="354080"/>
    <lineage>
        <taxon>Eukaryota</taxon>
        <taxon>Fungi</taxon>
        <taxon>Dikarya</taxon>
        <taxon>Ascomycota</taxon>
        <taxon>Pezizomycotina</taxon>
        <taxon>Leotiomycetes</taxon>
        <taxon>Helotiales</taxon>
        <taxon>Tricladiaceae</taxon>
        <taxon>Cudoniella</taxon>
    </lineage>
</organism>
<gene>
    <name evidence="2" type="ORF">G7Y89_g15843</name>
</gene>
<dbReference type="AlphaFoldDB" id="A0A8H4VHR0"/>
<sequence length="706" mass="81226">MGASSLHEWLHPPPGQAKNERWDLEDLLVLVRMWQNGDVGDVAPKGEWIKRNCRSYMTHEFSNYIAFMGLELQYLIRRAKFLVREYDLDLLFSTPLYSGWITRKVRFLKRKPMWTFDKHLRGFPNMEITLNSVKKGRSPAPGPHYTGSEINGRCNMSPKWDLTIVNWLLVIADFKILQHNVNEALVTYEIDYCLLPSLEKLFENASKWPSLPLTFKSIKESDVGLLRWLLMSYGGAALWNEYATMVSNKIVKTTLDAVDEGRFNHRQIPSDFKERVDWLYYYWGMLQEDMFFDRIGGPLLNSEKDRKRRNDVLKRAHGISTFVSDNEENLVLSQDELLMWVWKALSKVEEALNRSGQHHSRIGLPPKLQGMKDAQRSELEFKLASWPRKAVKAVSAKQDKTPEAQGHCNHANNHALGLGRKLTTNDQRIQRSISSIVEGIGAMESSLSTISNESQIKEGRNSLASQISRTEHPYEPDANPYSSISRADVRKEALQRFPEVETRYQNYGKVSMTSKVLKASNIEGMRKYESMVNLREIQKREAEKQAQGQRELEAQKRKQQELERKGKRERKESEKQALQQSEAQRQREFEQRREKERMAAEVMEKFETELLAGAERARAREQEKKAAQQREAKESASLQLKPAAQVKPSGYANHAPPASHASHGTHANQHFPPAESQASASKQPKTHQRYSPPTFLLLKSITSNPL</sequence>
<keyword evidence="3" id="KW-1185">Reference proteome</keyword>
<proteinExistence type="predicted"/>
<dbReference type="EMBL" id="JAAMPI010002752">
    <property type="protein sequence ID" value="KAF4609612.1"/>
    <property type="molecule type" value="Genomic_DNA"/>
</dbReference>
<feature type="region of interest" description="Disordered" evidence="1">
    <location>
        <begin position="453"/>
        <end position="487"/>
    </location>
</feature>
<evidence type="ECO:0000313" key="2">
    <source>
        <dbReference type="EMBL" id="KAF4609612.1"/>
    </source>
</evidence>
<feature type="compositionally biased region" description="Basic and acidic residues" evidence="1">
    <location>
        <begin position="584"/>
        <end position="596"/>
    </location>
</feature>
<feature type="region of interest" description="Disordered" evidence="1">
    <location>
        <begin position="613"/>
        <end position="706"/>
    </location>
</feature>
<dbReference type="OrthoDB" id="10619305at2759"/>
<feature type="compositionally biased region" description="Basic and acidic residues" evidence="1">
    <location>
        <begin position="615"/>
        <end position="634"/>
    </location>
</feature>
<evidence type="ECO:0000313" key="3">
    <source>
        <dbReference type="Proteomes" id="UP000566819"/>
    </source>
</evidence>
<name>A0A8H4VHR0_9HELO</name>
<protein>
    <submittedName>
        <fullName evidence="2">Uncharacterized protein</fullName>
    </submittedName>
</protein>
<comment type="caution">
    <text evidence="2">The sequence shown here is derived from an EMBL/GenBank/DDBJ whole genome shotgun (WGS) entry which is preliminary data.</text>
</comment>
<reference evidence="2 3" key="1">
    <citation type="submission" date="2020-03" db="EMBL/GenBank/DDBJ databases">
        <title>Draft Genome Sequence of Cudoniella acicularis.</title>
        <authorList>
            <person name="Buettner E."/>
            <person name="Kellner H."/>
        </authorList>
    </citation>
    <scope>NUCLEOTIDE SEQUENCE [LARGE SCALE GENOMIC DNA]</scope>
    <source>
        <strain evidence="2 3">DSM 108380</strain>
    </source>
</reference>
<evidence type="ECO:0000256" key="1">
    <source>
        <dbReference type="SAM" id="MobiDB-lite"/>
    </source>
</evidence>
<feature type="region of interest" description="Disordered" evidence="1">
    <location>
        <begin position="541"/>
        <end position="596"/>
    </location>
</feature>
<feature type="compositionally biased region" description="Basic and acidic residues" evidence="1">
    <location>
        <begin position="541"/>
        <end position="575"/>
    </location>
</feature>
<accession>A0A8H4VHR0</accession>